<organism evidence="1 2">
    <name type="scientific">Xenorhabdus thuongxuanensis</name>
    <dbReference type="NCBI Taxonomy" id="1873484"/>
    <lineage>
        <taxon>Bacteria</taxon>
        <taxon>Pseudomonadati</taxon>
        <taxon>Pseudomonadota</taxon>
        <taxon>Gammaproteobacteria</taxon>
        <taxon>Enterobacterales</taxon>
        <taxon>Morganellaceae</taxon>
        <taxon>Xenorhabdus</taxon>
    </lineage>
</organism>
<evidence type="ECO:0000313" key="2">
    <source>
        <dbReference type="Proteomes" id="UP000186277"/>
    </source>
</evidence>
<proteinExistence type="predicted"/>
<gene>
    <name evidence="1" type="ORF">Xentx_03479</name>
</gene>
<dbReference type="EMBL" id="MKGR01000046">
    <property type="protein sequence ID" value="OKP01064.1"/>
    <property type="molecule type" value="Genomic_DNA"/>
</dbReference>
<keyword evidence="2" id="KW-1185">Reference proteome</keyword>
<comment type="caution">
    <text evidence="1">The sequence shown here is derived from an EMBL/GenBank/DDBJ whole genome shotgun (WGS) entry which is preliminary data.</text>
</comment>
<dbReference type="AlphaFoldDB" id="A0A1Q5TLG4"/>
<evidence type="ECO:0000313" key="1">
    <source>
        <dbReference type="EMBL" id="OKP01064.1"/>
    </source>
</evidence>
<dbReference type="Proteomes" id="UP000186277">
    <property type="component" value="Unassembled WGS sequence"/>
</dbReference>
<reference evidence="1 2" key="1">
    <citation type="submission" date="2016-09" db="EMBL/GenBank/DDBJ databases">
        <title>Xenorhabdus thuongxuanensis sp. nov. and Xenorhabdus eapokensis sp. nov., isolated from Steinernema species.</title>
        <authorList>
            <person name="Kaempfer P."/>
            <person name="Tobias N.J."/>
            <person name="Phan Ke L."/>
            <person name="Bode H.B."/>
            <person name="Glaeser S.P."/>
        </authorList>
    </citation>
    <scope>NUCLEOTIDE SEQUENCE [LARGE SCALE GENOMIC DNA]</scope>
    <source>
        <strain evidence="1 2">30TX1</strain>
    </source>
</reference>
<sequence length="157" mass="17302">MLRQLLAQFRGHQHAPLFWLQIGDQSFLTRFIFTSDHHRFAYTVTLGQPGLDFPQFDTETPQFDLKIIAAEVVNRAIGPPAAEVAGSVHAGIGFRSKGVGQETFGRQFRAIEVTTGDPHTADINFPRHPARNGLAVCIQDINPGIGNRAANRGRIIC</sequence>
<name>A0A1Q5TLG4_9GAMM</name>
<dbReference type="AntiFam" id="ANF00178">
    <property type="entry name" value="Shadow ORF (opposite dhbF)"/>
</dbReference>
<protein>
    <submittedName>
        <fullName evidence="1">Uncharacterized protein</fullName>
    </submittedName>
</protein>
<accession>A0A1Q5TLG4</accession>